<evidence type="ECO:0000313" key="1">
    <source>
        <dbReference type="EMBL" id="KAJ6256851.1"/>
    </source>
</evidence>
<gene>
    <name evidence="1" type="ORF">Dda_8720</name>
</gene>
<evidence type="ECO:0000313" key="2">
    <source>
        <dbReference type="Proteomes" id="UP001221413"/>
    </source>
</evidence>
<keyword evidence="2" id="KW-1185">Reference proteome</keyword>
<reference evidence="1" key="1">
    <citation type="submission" date="2023-01" db="EMBL/GenBank/DDBJ databases">
        <title>The chitinases involved in constricting ring structure development in the nematode-trapping fungus Drechslerella dactyloides.</title>
        <authorList>
            <person name="Wang R."/>
            <person name="Zhang L."/>
            <person name="Tang P."/>
            <person name="Li S."/>
            <person name="Liang L."/>
        </authorList>
    </citation>
    <scope>NUCLEOTIDE SEQUENCE</scope>
    <source>
        <strain evidence="1">YMF1.00031</strain>
    </source>
</reference>
<name>A0AAD6IR35_DREDA</name>
<sequence>MPCKAHANSIPWQRTDRLGIEICDEVYLRTYHLRMLEARPPNASTGPSRSPAERASLIRIYEPPVEEICESLIENPESTSLWQKIQQANPTMNTRDNSTSMDTHLKAQPLHASPRIEINTGLPDTRLPY</sequence>
<accession>A0AAD6IR35</accession>
<dbReference type="Proteomes" id="UP001221413">
    <property type="component" value="Unassembled WGS sequence"/>
</dbReference>
<dbReference type="AlphaFoldDB" id="A0AAD6IR35"/>
<protein>
    <submittedName>
        <fullName evidence="1">Uncharacterized protein</fullName>
    </submittedName>
</protein>
<comment type="caution">
    <text evidence="1">The sequence shown here is derived from an EMBL/GenBank/DDBJ whole genome shotgun (WGS) entry which is preliminary data.</text>
</comment>
<dbReference type="EMBL" id="JAQGDS010000012">
    <property type="protein sequence ID" value="KAJ6256851.1"/>
    <property type="molecule type" value="Genomic_DNA"/>
</dbReference>
<proteinExistence type="predicted"/>
<organism evidence="1 2">
    <name type="scientific">Drechslerella dactyloides</name>
    <name type="common">Nematode-trapping fungus</name>
    <name type="synonym">Arthrobotrys dactyloides</name>
    <dbReference type="NCBI Taxonomy" id="74499"/>
    <lineage>
        <taxon>Eukaryota</taxon>
        <taxon>Fungi</taxon>
        <taxon>Dikarya</taxon>
        <taxon>Ascomycota</taxon>
        <taxon>Pezizomycotina</taxon>
        <taxon>Orbiliomycetes</taxon>
        <taxon>Orbiliales</taxon>
        <taxon>Orbiliaceae</taxon>
        <taxon>Drechslerella</taxon>
    </lineage>
</organism>